<proteinExistence type="predicted"/>
<dbReference type="EMBL" id="FAVC01000003">
    <property type="protein sequence ID" value="CUU91326.1"/>
    <property type="molecule type" value="Genomic_DNA"/>
</dbReference>
<reference evidence="2 3" key="1">
    <citation type="submission" date="2015-11" db="EMBL/GenBank/DDBJ databases">
        <authorList>
            <consortium name="Pathogen Informatics"/>
        </authorList>
    </citation>
    <scope>NUCLEOTIDE SEQUENCE [LARGE SCALE GENOMIC DNA]</scope>
    <source>
        <strain evidence="2 3">007A-0283</strain>
    </source>
</reference>
<name>A0A9W5AWE6_CAMHY</name>
<sequence>MTSIHDLKLGSNTLEVLEVILNALEKFPEDIARLDLSSFTAIASNIDNLVKNATEVQNNISDMKTAIQNSKTEFDTNKVDFDTKYRQFGQDLVTAEAIKQTILDTQNAINMIKNGVDEAKTQLDTFSTKYDTFVREYNTIMALSANIDSIENLLNDLRNILDNGVIDDNNASTQKTYSSKKISDDTKALKTELNLTLNQGLETKLSKAEYEADKPTFALKTELNNRVDELSQSLNDGLNTKLNVSSLVSELGSSESLVVSQKTVSDALALKAGLTDLKPANTLLATMDTPIGITTLGTQFYCLTNQNQYILVDNSEVTTETTLQSLIDNGKVINITPLGVGQTWQDVTSQREANKNYVNTTDRPIAVIIYIRAGYGTTSTVYLDDKPVAGIVGETARGFGGNAFLIVQPLSKYKSDGSASAWYELR</sequence>
<evidence type="ECO:0000313" key="3">
    <source>
        <dbReference type="Proteomes" id="UP000052245"/>
    </source>
</evidence>
<keyword evidence="1" id="KW-0175">Coiled coil</keyword>
<evidence type="ECO:0000313" key="2">
    <source>
        <dbReference type="EMBL" id="CUU91326.1"/>
    </source>
</evidence>
<dbReference type="RefSeq" id="WP_059443079.1">
    <property type="nucleotide sequence ID" value="NZ_FAVC01000003.1"/>
</dbReference>
<gene>
    <name evidence="2" type="ORF">ERS739223_01721</name>
</gene>
<dbReference type="AlphaFoldDB" id="A0A9W5AWE6"/>
<feature type="coiled-coil region" evidence="1">
    <location>
        <begin position="46"/>
        <end position="73"/>
    </location>
</feature>
<evidence type="ECO:0000256" key="1">
    <source>
        <dbReference type="SAM" id="Coils"/>
    </source>
</evidence>
<accession>A0A9W5AWE6</accession>
<dbReference type="Proteomes" id="UP000052245">
    <property type="component" value="Unassembled WGS sequence"/>
</dbReference>
<comment type="caution">
    <text evidence="2">The sequence shown here is derived from an EMBL/GenBank/DDBJ whole genome shotgun (WGS) entry which is preliminary data.</text>
</comment>
<organism evidence="2 3">
    <name type="scientific">Campylobacter hyointestinalis subsp. hyointestinalis</name>
    <dbReference type="NCBI Taxonomy" id="91352"/>
    <lineage>
        <taxon>Bacteria</taxon>
        <taxon>Pseudomonadati</taxon>
        <taxon>Campylobacterota</taxon>
        <taxon>Epsilonproteobacteria</taxon>
        <taxon>Campylobacterales</taxon>
        <taxon>Campylobacteraceae</taxon>
        <taxon>Campylobacter</taxon>
    </lineage>
</organism>
<protein>
    <submittedName>
        <fullName evidence="2">Uncharacterized protein</fullName>
    </submittedName>
</protein>